<organism evidence="2 3">
    <name type="scientific">Arachis hypogaea</name>
    <name type="common">Peanut</name>
    <dbReference type="NCBI Taxonomy" id="3818"/>
    <lineage>
        <taxon>Eukaryota</taxon>
        <taxon>Viridiplantae</taxon>
        <taxon>Streptophyta</taxon>
        <taxon>Embryophyta</taxon>
        <taxon>Tracheophyta</taxon>
        <taxon>Spermatophyta</taxon>
        <taxon>Magnoliopsida</taxon>
        <taxon>eudicotyledons</taxon>
        <taxon>Gunneridae</taxon>
        <taxon>Pentapetalae</taxon>
        <taxon>rosids</taxon>
        <taxon>fabids</taxon>
        <taxon>Fabales</taxon>
        <taxon>Fabaceae</taxon>
        <taxon>Papilionoideae</taxon>
        <taxon>50 kb inversion clade</taxon>
        <taxon>dalbergioids sensu lato</taxon>
        <taxon>Dalbergieae</taxon>
        <taxon>Pterocarpus clade</taxon>
        <taxon>Arachis</taxon>
    </lineage>
</organism>
<feature type="transmembrane region" description="Helical" evidence="1">
    <location>
        <begin position="71"/>
        <end position="94"/>
    </location>
</feature>
<protein>
    <submittedName>
        <fullName evidence="2">Uncharacterized protein</fullName>
    </submittedName>
</protein>
<proteinExistence type="predicted"/>
<reference evidence="2 3" key="1">
    <citation type="submission" date="2019-01" db="EMBL/GenBank/DDBJ databases">
        <title>Sequencing of cultivated peanut Arachis hypogaea provides insights into genome evolution and oil improvement.</title>
        <authorList>
            <person name="Chen X."/>
        </authorList>
    </citation>
    <scope>NUCLEOTIDE SEQUENCE [LARGE SCALE GENOMIC DNA]</scope>
    <source>
        <strain evidence="3">cv. Fuhuasheng</strain>
        <tissue evidence="2">Leaves</tissue>
    </source>
</reference>
<keyword evidence="1" id="KW-0812">Transmembrane</keyword>
<name>A0A444XQG8_ARAHY</name>
<keyword evidence="1" id="KW-1133">Transmembrane helix</keyword>
<keyword evidence="3" id="KW-1185">Reference proteome</keyword>
<sequence length="107" mass="12776">MLEDTRERRDHLTSWLRPKIKKALYVHWETNEEFRHRHLTNRANKASARSSMYTGNSATFMKTKVRLVYSFFNFIINLVIFIDISLVGILTYYFNTTCVVKVVVPWE</sequence>
<accession>A0A444XQG8</accession>
<evidence type="ECO:0000313" key="3">
    <source>
        <dbReference type="Proteomes" id="UP000289738"/>
    </source>
</evidence>
<dbReference type="EMBL" id="SDMP01000019">
    <property type="protein sequence ID" value="RYQ91953.1"/>
    <property type="molecule type" value="Genomic_DNA"/>
</dbReference>
<dbReference type="Proteomes" id="UP000289738">
    <property type="component" value="Chromosome B09"/>
</dbReference>
<keyword evidence="1" id="KW-0472">Membrane</keyword>
<evidence type="ECO:0000256" key="1">
    <source>
        <dbReference type="SAM" id="Phobius"/>
    </source>
</evidence>
<dbReference type="AlphaFoldDB" id="A0A444XQG8"/>
<evidence type="ECO:0000313" key="2">
    <source>
        <dbReference type="EMBL" id="RYQ91953.1"/>
    </source>
</evidence>
<comment type="caution">
    <text evidence="2">The sequence shown here is derived from an EMBL/GenBank/DDBJ whole genome shotgun (WGS) entry which is preliminary data.</text>
</comment>
<gene>
    <name evidence="2" type="ORF">Ahy_B09g098029</name>
</gene>